<dbReference type="InterPro" id="IPR043504">
    <property type="entry name" value="Peptidase_S1_PA_chymotrypsin"/>
</dbReference>
<proteinExistence type="predicted"/>
<feature type="domain" description="Peptidase S1" evidence="2">
    <location>
        <begin position="41"/>
        <end position="268"/>
    </location>
</feature>
<name>A0A4W5MC52_9TELE</name>
<dbReference type="PROSITE" id="PS50240">
    <property type="entry name" value="TRYPSIN_DOM"/>
    <property type="match status" value="1"/>
</dbReference>
<evidence type="ECO:0000259" key="2">
    <source>
        <dbReference type="PROSITE" id="PS50240"/>
    </source>
</evidence>
<dbReference type="GO" id="GO:0004252">
    <property type="term" value="F:serine-type endopeptidase activity"/>
    <property type="evidence" value="ECO:0007669"/>
    <property type="project" value="InterPro"/>
</dbReference>
<reference evidence="4" key="1">
    <citation type="submission" date="2018-06" db="EMBL/GenBank/DDBJ databases">
        <title>Genome assembly of Danube salmon.</title>
        <authorList>
            <person name="Macqueen D.J."/>
            <person name="Gundappa M.K."/>
        </authorList>
    </citation>
    <scope>NUCLEOTIDE SEQUENCE [LARGE SCALE GENOMIC DNA]</scope>
</reference>
<dbReference type="PANTHER" id="PTHR24271:SF47">
    <property type="entry name" value="KALLIKREIN-1"/>
    <property type="match status" value="1"/>
</dbReference>
<dbReference type="InterPro" id="IPR009003">
    <property type="entry name" value="Peptidase_S1_PA"/>
</dbReference>
<accession>A0A4W5MC52</accession>
<protein>
    <recommendedName>
        <fullName evidence="2">Peptidase S1 domain-containing protein</fullName>
    </recommendedName>
</protein>
<dbReference type="STRING" id="62062.ENSHHUP00000034950"/>
<evidence type="ECO:0000256" key="1">
    <source>
        <dbReference type="ARBA" id="ARBA00023157"/>
    </source>
</evidence>
<dbReference type="Gene3D" id="2.40.10.10">
    <property type="entry name" value="Trypsin-like serine proteases"/>
    <property type="match status" value="2"/>
</dbReference>
<reference evidence="3" key="3">
    <citation type="submission" date="2025-09" db="UniProtKB">
        <authorList>
            <consortium name="Ensembl"/>
        </authorList>
    </citation>
    <scope>IDENTIFICATION</scope>
</reference>
<evidence type="ECO:0000313" key="3">
    <source>
        <dbReference type="Ensembl" id="ENSHHUP00000034950.1"/>
    </source>
</evidence>
<dbReference type="InterPro" id="IPR001254">
    <property type="entry name" value="Trypsin_dom"/>
</dbReference>
<organism evidence="3 4">
    <name type="scientific">Hucho hucho</name>
    <name type="common">huchen</name>
    <dbReference type="NCBI Taxonomy" id="62062"/>
    <lineage>
        <taxon>Eukaryota</taxon>
        <taxon>Metazoa</taxon>
        <taxon>Chordata</taxon>
        <taxon>Craniata</taxon>
        <taxon>Vertebrata</taxon>
        <taxon>Euteleostomi</taxon>
        <taxon>Actinopterygii</taxon>
        <taxon>Neopterygii</taxon>
        <taxon>Teleostei</taxon>
        <taxon>Protacanthopterygii</taxon>
        <taxon>Salmoniformes</taxon>
        <taxon>Salmonidae</taxon>
        <taxon>Salmoninae</taxon>
        <taxon>Hucho</taxon>
    </lineage>
</organism>
<keyword evidence="4" id="KW-1185">Reference proteome</keyword>
<evidence type="ECO:0000313" key="4">
    <source>
        <dbReference type="Proteomes" id="UP000314982"/>
    </source>
</evidence>
<reference evidence="3" key="2">
    <citation type="submission" date="2025-08" db="UniProtKB">
        <authorList>
            <consortium name="Ensembl"/>
        </authorList>
    </citation>
    <scope>IDENTIFICATION</scope>
</reference>
<dbReference type="GO" id="GO:0030141">
    <property type="term" value="C:secretory granule"/>
    <property type="evidence" value="ECO:0007669"/>
    <property type="project" value="TreeGrafter"/>
</dbReference>
<dbReference type="PANTHER" id="PTHR24271">
    <property type="entry name" value="KALLIKREIN-RELATED"/>
    <property type="match status" value="1"/>
</dbReference>
<dbReference type="Pfam" id="PF00089">
    <property type="entry name" value="Trypsin"/>
    <property type="match status" value="1"/>
</dbReference>
<dbReference type="SUPFAM" id="SSF50494">
    <property type="entry name" value="Trypsin-like serine proteases"/>
    <property type="match status" value="1"/>
</dbReference>
<dbReference type="GeneTree" id="ENSGT01020000230389"/>
<dbReference type="Proteomes" id="UP000314982">
    <property type="component" value="Unassembled WGS sequence"/>
</dbReference>
<dbReference type="AlphaFoldDB" id="A0A4W5MC52"/>
<dbReference type="Ensembl" id="ENSHHUT00000036351.1">
    <property type="protein sequence ID" value="ENSHHUP00000034950.1"/>
    <property type="gene ID" value="ENSHHUG00000022006.1"/>
</dbReference>
<sequence>MERCCRKFANPTPDHGRSTCGTLRGAGMGRKGAVVPSSMSGGCLPPGIALSSRYSPFFFLEISVKMHAANMFTENKQIFFARFLSTPLDSTPLLFRPGHTMVSLGEHDLTVEEGTEQHILVARYVQHGPYARGHSHSLAMVKLAEPARFTQHVMPVALPTRCTQLHEKCLVSGWGSTVPGQGKPKLILKCETQRVIDDKMCQIAFPLYWIEHAFCAKTIISTDNCLSDQGSTVVCEGELQGLLWSGSSDVGLYTRLCLYLDWISDVMNTPDPTPEPVWTTTAAATTW</sequence>
<dbReference type="GO" id="GO:0006508">
    <property type="term" value="P:proteolysis"/>
    <property type="evidence" value="ECO:0007669"/>
    <property type="project" value="InterPro"/>
</dbReference>
<keyword evidence="1" id="KW-1015">Disulfide bond</keyword>
<dbReference type="SMART" id="SM00020">
    <property type="entry name" value="Tryp_SPc"/>
    <property type="match status" value="1"/>
</dbReference>